<dbReference type="RefSeq" id="XP_010246488.1">
    <property type="nucleotide sequence ID" value="XM_010248186.2"/>
</dbReference>
<proteinExistence type="inferred from homology"/>
<keyword evidence="1" id="KW-0863">Zinc-finger</keyword>
<dbReference type="KEGG" id="nnu:104589760"/>
<dbReference type="GO" id="GO:0008270">
    <property type="term" value="F:zinc ion binding"/>
    <property type="evidence" value="ECO:0007669"/>
    <property type="project" value="UniProtKB-UniRule"/>
</dbReference>
<comment type="function">
    <text evidence="1">Putative transcription activator involved in regulating light control of development.</text>
</comment>
<reference evidence="4" key="1">
    <citation type="submission" date="2025-08" db="UniProtKB">
        <authorList>
            <consortium name="RefSeq"/>
        </authorList>
    </citation>
    <scope>IDENTIFICATION</scope>
</reference>
<dbReference type="InterPro" id="IPR018289">
    <property type="entry name" value="MULE_transposase_dom"/>
</dbReference>
<evidence type="ECO:0000256" key="1">
    <source>
        <dbReference type="RuleBase" id="RU367018"/>
    </source>
</evidence>
<dbReference type="AlphaFoldDB" id="A0A1U7Z0I1"/>
<keyword evidence="1" id="KW-0539">Nucleus</keyword>
<protein>
    <recommendedName>
        <fullName evidence="1">Protein FAR1-RELATED SEQUENCE</fullName>
    </recommendedName>
</protein>
<name>A0A1U7Z0I1_NELNU</name>
<dbReference type="GeneID" id="104589760"/>
<sequence>MTILLQDNGKYCVTKFEGTHNHPVLSLKVSNMLRLHEEMKVAHAAQDSLANKPRKYPRVYPRIYPKPSLEFMGQARGIQKLGFVHADYSNYLHAKMKRNNYNNSLSVKRKKKMEKGSAGVILKYFENLQDENMLSFHSIQLDAGDQITNIFWADVKMVADYNYFGDVVCFDTTFRINDDEQLFATFIGVNHHKKIVIFGAALLYDESIESFTWVFQSFLKAMSGKQPKTILIGQDSTMENAIKQVFPEAYHRFCLSYISKCG</sequence>
<evidence type="ECO:0000259" key="2">
    <source>
        <dbReference type="Pfam" id="PF10551"/>
    </source>
</evidence>
<dbReference type="Pfam" id="PF10551">
    <property type="entry name" value="MULE"/>
    <property type="match status" value="1"/>
</dbReference>
<feature type="domain" description="MULE transposase" evidence="2">
    <location>
        <begin position="167"/>
        <end position="260"/>
    </location>
</feature>
<dbReference type="Proteomes" id="UP000189703">
    <property type="component" value="Unplaced"/>
</dbReference>
<keyword evidence="1" id="KW-0479">Metal-binding</keyword>
<dbReference type="PANTHER" id="PTHR31669:SF281">
    <property type="entry name" value="PROTEIN FAR1-RELATED SEQUENCE"/>
    <property type="match status" value="1"/>
</dbReference>
<accession>A0A1U7Z0I1</accession>
<comment type="similarity">
    <text evidence="1">Belongs to the FHY3/FAR1 family.</text>
</comment>
<dbReference type="InParanoid" id="A0A1U7Z0I1"/>
<keyword evidence="3" id="KW-1185">Reference proteome</keyword>
<dbReference type="STRING" id="4432.A0A1U7Z0I1"/>
<keyword evidence="1" id="KW-0862">Zinc</keyword>
<comment type="subcellular location">
    <subcellularLocation>
        <location evidence="1">Nucleus</location>
    </subcellularLocation>
</comment>
<gene>
    <name evidence="4" type="primary">LOC104589760</name>
</gene>
<dbReference type="OMA" id="TSCELMA"/>
<dbReference type="GO" id="GO:0006355">
    <property type="term" value="P:regulation of DNA-templated transcription"/>
    <property type="evidence" value="ECO:0007669"/>
    <property type="project" value="UniProtKB-UniRule"/>
</dbReference>
<organism evidence="3 4">
    <name type="scientific">Nelumbo nucifera</name>
    <name type="common">Sacred lotus</name>
    <dbReference type="NCBI Taxonomy" id="4432"/>
    <lineage>
        <taxon>Eukaryota</taxon>
        <taxon>Viridiplantae</taxon>
        <taxon>Streptophyta</taxon>
        <taxon>Embryophyta</taxon>
        <taxon>Tracheophyta</taxon>
        <taxon>Spermatophyta</taxon>
        <taxon>Magnoliopsida</taxon>
        <taxon>Proteales</taxon>
        <taxon>Nelumbonaceae</taxon>
        <taxon>Nelumbo</taxon>
    </lineage>
</organism>
<evidence type="ECO:0000313" key="3">
    <source>
        <dbReference type="Proteomes" id="UP000189703"/>
    </source>
</evidence>
<dbReference type="OrthoDB" id="2402896at2759"/>
<dbReference type="InterPro" id="IPR031052">
    <property type="entry name" value="FHY3/FAR1"/>
</dbReference>
<dbReference type="eggNOG" id="ENOG502QSMI">
    <property type="taxonomic scope" value="Eukaryota"/>
</dbReference>
<dbReference type="GO" id="GO:0005634">
    <property type="term" value="C:nucleus"/>
    <property type="evidence" value="ECO:0007669"/>
    <property type="project" value="UniProtKB-SubCell"/>
</dbReference>
<evidence type="ECO:0000313" key="4">
    <source>
        <dbReference type="RefSeq" id="XP_010246488.1"/>
    </source>
</evidence>
<dbReference type="PANTHER" id="PTHR31669">
    <property type="entry name" value="PROTEIN FAR1-RELATED SEQUENCE 10-RELATED"/>
    <property type="match status" value="1"/>
</dbReference>